<comment type="caution">
    <text evidence="1">The sequence shown here is derived from an EMBL/GenBank/DDBJ whole genome shotgun (WGS) entry which is preliminary data.</text>
</comment>
<organism evidence="1 2">
    <name type="scientific">Marinilactibacillus psychrotolerans</name>
    <dbReference type="NCBI Taxonomy" id="191770"/>
    <lineage>
        <taxon>Bacteria</taxon>
        <taxon>Bacillati</taxon>
        <taxon>Bacillota</taxon>
        <taxon>Bacilli</taxon>
        <taxon>Lactobacillales</taxon>
        <taxon>Carnobacteriaceae</taxon>
        <taxon>Marinilactibacillus</taxon>
    </lineage>
</organism>
<dbReference type="AlphaFoldDB" id="A0AAV3WVI0"/>
<accession>A0AAV3WVI0</accession>
<dbReference type="EMBL" id="BKBI01000002">
    <property type="protein sequence ID" value="GEQ34874.1"/>
    <property type="molecule type" value="Genomic_DNA"/>
</dbReference>
<evidence type="ECO:0000313" key="1">
    <source>
        <dbReference type="EMBL" id="GEQ34874.1"/>
    </source>
</evidence>
<dbReference type="InterPro" id="IPR010380">
    <property type="entry name" value="DUF975"/>
</dbReference>
<gene>
    <name evidence="1" type="ORF">M132T_03820</name>
</gene>
<dbReference type="GeneID" id="96910208"/>
<reference evidence="1" key="1">
    <citation type="submission" date="2019-08" db="EMBL/GenBank/DDBJ databases">
        <title>Marinilactibacillus psychrotolerans M13-2T whole genome sequencing project.</title>
        <authorList>
            <person name="Ishikawa M."/>
            <person name="Suzuki T."/>
            <person name="Matsutani M."/>
        </authorList>
    </citation>
    <scope>NUCLEOTIDE SEQUENCE</scope>
    <source>
        <strain evidence="1">M13-2T</strain>
    </source>
</reference>
<dbReference type="RefSeq" id="WP_091759722.1">
    <property type="nucleotide sequence ID" value="NZ_BJVX01000001.1"/>
</dbReference>
<protein>
    <submittedName>
        <fullName evidence="1">Integral membrane protein</fullName>
    </submittedName>
</protein>
<dbReference type="PANTHER" id="PTHR40076:SF1">
    <property type="entry name" value="MEMBRANE PROTEIN"/>
    <property type="match status" value="1"/>
</dbReference>
<proteinExistence type="predicted"/>
<dbReference type="Pfam" id="PF06161">
    <property type="entry name" value="DUF975"/>
    <property type="match status" value="1"/>
</dbReference>
<name>A0AAV3WVI0_9LACT</name>
<evidence type="ECO:0000313" key="2">
    <source>
        <dbReference type="Proteomes" id="UP000887127"/>
    </source>
</evidence>
<dbReference type="Proteomes" id="UP000887127">
    <property type="component" value="Unassembled WGS sequence"/>
</dbReference>
<dbReference type="PANTHER" id="PTHR40076">
    <property type="entry name" value="MEMBRANE PROTEIN-RELATED"/>
    <property type="match status" value="1"/>
</dbReference>
<sequence>MIIDRKTIKIKANEVVKNNSITYGLIVFQWIMTYVFSLIVIALFPQTDFMQSIVIIINGLISSMIAFFIAIGGLKVIRDEDWISKEEKWSPYHVLRYFPAALLSQLYIFLWTLLLIVPGIIKALSYSMLPYILKDDHSVNAKEAITRSREMMNGNKLELFILYITYYIVPFLLGVAGAISLGAFLFRFISLLGGYGAETSAGSSFFGFFLLGIVLLIASFVFYLRNITRCNIAVAIFYETLKEKRDGELNFPHF</sequence>